<organism evidence="2 3">
    <name type="scientific">Punica granatum</name>
    <name type="common">Pomegranate</name>
    <dbReference type="NCBI Taxonomy" id="22663"/>
    <lineage>
        <taxon>Eukaryota</taxon>
        <taxon>Viridiplantae</taxon>
        <taxon>Streptophyta</taxon>
        <taxon>Embryophyta</taxon>
        <taxon>Tracheophyta</taxon>
        <taxon>Spermatophyta</taxon>
        <taxon>Magnoliopsida</taxon>
        <taxon>eudicotyledons</taxon>
        <taxon>Gunneridae</taxon>
        <taxon>Pentapetalae</taxon>
        <taxon>rosids</taxon>
        <taxon>malvids</taxon>
        <taxon>Myrtales</taxon>
        <taxon>Lythraceae</taxon>
        <taxon>Punica</taxon>
    </lineage>
</organism>
<evidence type="ECO:0000313" key="3">
    <source>
        <dbReference type="Proteomes" id="UP000233551"/>
    </source>
</evidence>
<protein>
    <submittedName>
        <fullName evidence="2">Uncharacterized protein</fullName>
    </submittedName>
</protein>
<evidence type="ECO:0000256" key="1">
    <source>
        <dbReference type="SAM" id="MobiDB-lite"/>
    </source>
</evidence>
<sequence length="79" mass="8663">MKREQIAEGGSSARGGTCDGDEVAGLHGERRGENKKKYYDDLMVAGVPVHGRDSVEEQQLIFHAALLSTWTKAGLRYDV</sequence>
<accession>A0A2I0LBH3</accession>
<dbReference type="AlphaFoldDB" id="A0A2I0LBH3"/>
<gene>
    <name evidence="2" type="ORF">CRG98_001649</name>
</gene>
<comment type="caution">
    <text evidence="2">The sequence shown here is derived from an EMBL/GenBank/DDBJ whole genome shotgun (WGS) entry which is preliminary data.</text>
</comment>
<reference evidence="2 3" key="1">
    <citation type="submission" date="2017-11" db="EMBL/GenBank/DDBJ databases">
        <title>De-novo sequencing of pomegranate (Punica granatum L.) genome.</title>
        <authorList>
            <person name="Akparov Z."/>
            <person name="Amiraslanov A."/>
            <person name="Hajiyeva S."/>
            <person name="Abbasov M."/>
            <person name="Kaur K."/>
            <person name="Hamwieh A."/>
            <person name="Solovyev V."/>
            <person name="Salamov A."/>
            <person name="Braich B."/>
            <person name="Kosarev P."/>
            <person name="Mahmoud A."/>
            <person name="Hajiyev E."/>
            <person name="Babayeva S."/>
            <person name="Izzatullayeva V."/>
            <person name="Mammadov A."/>
            <person name="Mammadov A."/>
            <person name="Sharifova S."/>
            <person name="Ojaghi J."/>
            <person name="Eynullazada K."/>
            <person name="Bayramov B."/>
            <person name="Abdulazimova A."/>
            <person name="Shahmuradov I."/>
        </authorList>
    </citation>
    <scope>NUCLEOTIDE SEQUENCE [LARGE SCALE GENOMIC DNA]</scope>
    <source>
        <strain evidence="3">cv. AG2017</strain>
        <tissue evidence="2">Leaf</tissue>
    </source>
</reference>
<feature type="region of interest" description="Disordered" evidence="1">
    <location>
        <begin position="1"/>
        <end position="30"/>
    </location>
</feature>
<dbReference type="Proteomes" id="UP000233551">
    <property type="component" value="Unassembled WGS sequence"/>
</dbReference>
<keyword evidence="3" id="KW-1185">Reference proteome</keyword>
<name>A0A2I0LBH3_PUNGR</name>
<dbReference type="EMBL" id="PGOL01000065">
    <property type="protein sequence ID" value="PKI78029.1"/>
    <property type="molecule type" value="Genomic_DNA"/>
</dbReference>
<proteinExistence type="predicted"/>
<evidence type="ECO:0000313" key="2">
    <source>
        <dbReference type="EMBL" id="PKI78029.1"/>
    </source>
</evidence>